<evidence type="ECO:0000256" key="1">
    <source>
        <dbReference type="ARBA" id="ARBA00004613"/>
    </source>
</evidence>
<protein>
    <submittedName>
        <fullName evidence="4">Hemolysin, chromosomal</fullName>
    </submittedName>
</protein>
<name>S3JI14_MICAE</name>
<dbReference type="InterPro" id="IPR001343">
    <property type="entry name" value="Hemolysn_Ca-bd"/>
</dbReference>
<dbReference type="InterPro" id="IPR011049">
    <property type="entry name" value="Serralysin-like_metalloprot_C"/>
</dbReference>
<dbReference type="SUPFAM" id="SSF51120">
    <property type="entry name" value="beta-Roll"/>
    <property type="match status" value="2"/>
</dbReference>
<gene>
    <name evidence="4" type="ORF">MAESPC_03598</name>
</gene>
<dbReference type="AlphaFoldDB" id="S3JI14"/>
<dbReference type="OrthoDB" id="427335at2"/>
<dbReference type="PANTHER" id="PTHR38340:SF1">
    <property type="entry name" value="S-LAYER PROTEIN"/>
    <property type="match status" value="1"/>
</dbReference>
<evidence type="ECO:0000313" key="4">
    <source>
        <dbReference type="EMBL" id="EPF19847.1"/>
    </source>
</evidence>
<keyword evidence="2" id="KW-0964">Secreted</keyword>
<dbReference type="GO" id="GO:0005576">
    <property type="term" value="C:extracellular region"/>
    <property type="evidence" value="ECO:0007669"/>
    <property type="project" value="UniProtKB-SubCell"/>
</dbReference>
<evidence type="ECO:0000256" key="3">
    <source>
        <dbReference type="SAM" id="MobiDB-lite"/>
    </source>
</evidence>
<evidence type="ECO:0000256" key="2">
    <source>
        <dbReference type="ARBA" id="ARBA00022525"/>
    </source>
</evidence>
<dbReference type="PANTHER" id="PTHR38340">
    <property type="entry name" value="S-LAYER PROTEIN"/>
    <property type="match status" value="1"/>
</dbReference>
<dbReference type="PROSITE" id="PS00330">
    <property type="entry name" value="HEMOLYSIN_CALCIUM"/>
    <property type="match status" value="2"/>
</dbReference>
<comment type="subcellular location">
    <subcellularLocation>
        <location evidence="1">Secreted</location>
    </subcellularLocation>
</comment>
<feature type="region of interest" description="Disordered" evidence="3">
    <location>
        <begin position="173"/>
        <end position="293"/>
    </location>
</feature>
<dbReference type="GO" id="GO:0005509">
    <property type="term" value="F:calcium ion binding"/>
    <property type="evidence" value="ECO:0007669"/>
    <property type="project" value="InterPro"/>
</dbReference>
<accession>S3JI14</accession>
<feature type="compositionally biased region" description="Low complexity" evidence="3">
    <location>
        <begin position="275"/>
        <end position="285"/>
    </location>
</feature>
<reference evidence="4 5" key="1">
    <citation type="journal article" date="2013" name="Genome Announc.">
        <title>Draft Genome Sequence of the Brazilian Toxic Bloom-Forming Cyanobacterium Microcystis aeruginosa Strain SPC777.</title>
        <authorList>
            <person name="Fiore M.F."/>
            <person name="Alvarenga D.O."/>
            <person name="Varani A.M."/>
            <person name="Hoff-Risseti C."/>
            <person name="Crespim E."/>
            <person name="Ramos R.T."/>
            <person name="Silva A."/>
            <person name="Schaker P.D."/>
            <person name="Heck K."/>
            <person name="Rigonato J."/>
            <person name="Schneider M.P."/>
        </authorList>
    </citation>
    <scope>NUCLEOTIDE SEQUENCE [LARGE SCALE GENOMIC DNA]</scope>
    <source>
        <strain evidence="5">SPC 777</strain>
    </source>
</reference>
<dbReference type="InterPro" id="IPR050557">
    <property type="entry name" value="RTX_toxin/Mannuronan_C5-epim"/>
</dbReference>
<dbReference type="EMBL" id="ASZQ01000243">
    <property type="protein sequence ID" value="EPF19847.1"/>
    <property type="molecule type" value="Genomic_DNA"/>
</dbReference>
<feature type="compositionally biased region" description="Low complexity" evidence="3">
    <location>
        <begin position="257"/>
        <end position="267"/>
    </location>
</feature>
<dbReference type="InterPro" id="IPR018511">
    <property type="entry name" value="Hemolysin-typ_Ca-bd_CS"/>
</dbReference>
<proteinExistence type="predicted"/>
<dbReference type="Pfam" id="PF00353">
    <property type="entry name" value="HemolysinCabind"/>
    <property type="match status" value="3"/>
</dbReference>
<sequence length="407" mass="40662">MPTITTSFVSLLTGVTFNRTTTQTVRDFLTTPAFNNILIHVSGPGIIIPGNNLTSQGLLLDGVTTAWRITTSGSPPANLTLTRLGGGFSPLLFPALPANSYTFVKGGAAGNYVLTGDNFTKQLASGTQQDRIWRLLTTDSYNIVGSNFDDNLSGADAADTLLGGSGNDILTGSGGTDTLHGDNGDDTLLGGSGNDTLDGDAGNDSLDGSAGNDSLLGRSGTDSLDGGSLNDTLDGGSDNDTLFGNSEDDSLLGGSGNDSLDGGSDNDTLIGGDGNDSLDGGSENDTLIGGDGNDTLTGAGGVDQFVYNNSNEGADSITDFTITEGDVIVLSSGGFGGLTTIGGTLNPLLFSATENGTAKIIYSVVGGVGTLSFDQDLSNNPGGLVTIANIAGSGAATLGAGDIQVIA</sequence>
<dbReference type="PRINTS" id="PR00313">
    <property type="entry name" value="CABNDNGRPT"/>
</dbReference>
<dbReference type="RefSeq" id="WP_016516411.1">
    <property type="nucleotide sequence ID" value="NZ_ASZQ01000243.1"/>
</dbReference>
<dbReference type="PATRIC" id="fig|482300.6.peg.4003"/>
<dbReference type="Gene3D" id="2.150.10.10">
    <property type="entry name" value="Serralysin-like metalloprotease, C-terminal"/>
    <property type="match status" value="3"/>
</dbReference>
<organism evidence="4 5">
    <name type="scientific">Microcystis aeruginosa SPC777</name>
    <dbReference type="NCBI Taxonomy" id="482300"/>
    <lineage>
        <taxon>Bacteria</taxon>
        <taxon>Bacillati</taxon>
        <taxon>Cyanobacteriota</taxon>
        <taxon>Cyanophyceae</taxon>
        <taxon>Oscillatoriophycideae</taxon>
        <taxon>Chroococcales</taxon>
        <taxon>Microcystaceae</taxon>
        <taxon>Microcystis</taxon>
    </lineage>
</organism>
<comment type="caution">
    <text evidence="4">The sequence shown here is derived from an EMBL/GenBank/DDBJ whole genome shotgun (WGS) entry which is preliminary data.</text>
</comment>
<evidence type="ECO:0000313" key="5">
    <source>
        <dbReference type="Proteomes" id="UP000014617"/>
    </source>
</evidence>
<dbReference type="Proteomes" id="UP000014617">
    <property type="component" value="Unassembled WGS sequence"/>
</dbReference>